<organism evidence="9">
    <name type="scientific">marine sediment metagenome</name>
    <dbReference type="NCBI Taxonomy" id="412755"/>
    <lineage>
        <taxon>unclassified sequences</taxon>
        <taxon>metagenomes</taxon>
        <taxon>ecological metagenomes</taxon>
    </lineage>
</organism>
<keyword evidence="4" id="KW-0997">Cell inner membrane</keyword>
<dbReference type="GO" id="GO:0005886">
    <property type="term" value="C:plasma membrane"/>
    <property type="evidence" value="ECO:0007669"/>
    <property type="project" value="UniProtKB-SubCell"/>
</dbReference>
<evidence type="ECO:0000256" key="2">
    <source>
        <dbReference type="ARBA" id="ARBA00022448"/>
    </source>
</evidence>
<dbReference type="PANTHER" id="PTHR32196">
    <property type="entry name" value="ABC TRANSPORTER PERMEASE PROTEIN YPHD-RELATED-RELATED"/>
    <property type="match status" value="1"/>
</dbReference>
<keyword evidence="6 8" id="KW-1133">Transmembrane helix</keyword>
<feature type="transmembrane region" description="Helical" evidence="8">
    <location>
        <begin position="135"/>
        <end position="153"/>
    </location>
</feature>
<reference evidence="9" key="1">
    <citation type="journal article" date="2014" name="Front. Microbiol.">
        <title>High frequency of phylogenetically diverse reductive dehalogenase-homologous genes in deep subseafloor sedimentary metagenomes.</title>
        <authorList>
            <person name="Kawai M."/>
            <person name="Futagami T."/>
            <person name="Toyoda A."/>
            <person name="Takaki Y."/>
            <person name="Nishi S."/>
            <person name="Hori S."/>
            <person name="Arai W."/>
            <person name="Tsubouchi T."/>
            <person name="Morono Y."/>
            <person name="Uchiyama I."/>
            <person name="Ito T."/>
            <person name="Fujiyama A."/>
            <person name="Inagaki F."/>
            <person name="Takami H."/>
        </authorList>
    </citation>
    <scope>NUCLEOTIDE SEQUENCE</scope>
    <source>
        <strain evidence="9">Expedition CK06-06</strain>
    </source>
</reference>
<dbReference type="InterPro" id="IPR001851">
    <property type="entry name" value="ABC_transp_permease"/>
</dbReference>
<keyword evidence="2" id="KW-0813">Transport</keyword>
<dbReference type="AlphaFoldDB" id="X1KZ38"/>
<evidence type="ECO:0000256" key="5">
    <source>
        <dbReference type="ARBA" id="ARBA00022692"/>
    </source>
</evidence>
<keyword evidence="5 8" id="KW-0812">Transmembrane</keyword>
<accession>X1KZ38</accession>
<evidence type="ECO:0000256" key="8">
    <source>
        <dbReference type="SAM" id="Phobius"/>
    </source>
</evidence>
<dbReference type="GO" id="GO:0022857">
    <property type="term" value="F:transmembrane transporter activity"/>
    <property type="evidence" value="ECO:0007669"/>
    <property type="project" value="InterPro"/>
</dbReference>
<dbReference type="CDD" id="cd06579">
    <property type="entry name" value="TM_PBP1_transp_AraH_like"/>
    <property type="match status" value="1"/>
</dbReference>
<dbReference type="PANTHER" id="PTHR32196:SF21">
    <property type="entry name" value="ABC TRANSPORTER PERMEASE PROTEIN YPHD-RELATED"/>
    <property type="match status" value="1"/>
</dbReference>
<feature type="transmembrane region" description="Helical" evidence="8">
    <location>
        <begin position="108"/>
        <end position="128"/>
    </location>
</feature>
<feature type="transmembrane region" description="Helical" evidence="8">
    <location>
        <begin position="159"/>
        <end position="178"/>
    </location>
</feature>
<keyword evidence="3" id="KW-1003">Cell membrane</keyword>
<dbReference type="EMBL" id="BARU01036039">
    <property type="protein sequence ID" value="GAH87213.1"/>
    <property type="molecule type" value="Genomic_DNA"/>
</dbReference>
<keyword evidence="7 8" id="KW-0472">Membrane</keyword>
<evidence type="ECO:0000256" key="7">
    <source>
        <dbReference type="ARBA" id="ARBA00023136"/>
    </source>
</evidence>
<gene>
    <name evidence="9" type="ORF">S03H2_56353</name>
</gene>
<dbReference type="Pfam" id="PF02653">
    <property type="entry name" value="BPD_transp_2"/>
    <property type="match status" value="1"/>
</dbReference>
<evidence type="ECO:0000256" key="4">
    <source>
        <dbReference type="ARBA" id="ARBA00022519"/>
    </source>
</evidence>
<comment type="caution">
    <text evidence="9">The sequence shown here is derived from an EMBL/GenBank/DDBJ whole genome shotgun (WGS) entry which is preliminary data.</text>
</comment>
<evidence type="ECO:0000256" key="1">
    <source>
        <dbReference type="ARBA" id="ARBA00004651"/>
    </source>
</evidence>
<feature type="non-terminal residue" evidence="9">
    <location>
        <position position="1"/>
    </location>
</feature>
<feature type="transmembrane region" description="Helical" evidence="8">
    <location>
        <begin position="78"/>
        <end position="96"/>
    </location>
</feature>
<comment type="subcellular location">
    <subcellularLocation>
        <location evidence="1">Cell membrane</location>
        <topology evidence="1">Multi-pass membrane protein</topology>
    </subcellularLocation>
</comment>
<evidence type="ECO:0000256" key="6">
    <source>
        <dbReference type="ARBA" id="ARBA00022989"/>
    </source>
</evidence>
<feature type="transmembrane region" description="Helical" evidence="8">
    <location>
        <begin position="27"/>
        <end position="49"/>
    </location>
</feature>
<name>X1KZ38_9ZZZZ</name>
<evidence type="ECO:0000313" key="9">
    <source>
        <dbReference type="EMBL" id="GAH87213.1"/>
    </source>
</evidence>
<protein>
    <submittedName>
        <fullName evidence="9">Uncharacterized protein</fullName>
    </submittedName>
</protein>
<evidence type="ECO:0000256" key="3">
    <source>
        <dbReference type="ARBA" id="ARBA00022475"/>
    </source>
</evidence>
<proteinExistence type="predicted"/>
<sequence length="184" mass="19796">RGLGFIYTQGHPIYISSQKFRAIGRGFIGPIPSPIVIMMGIWLFCYFILNQTRIGKYVSVVGESQEVARLSGINVDKVLIFVFVLEGTLTAISGIIMASRLGTGSPQVALGLELDVIAAVILGGTSLFGGEGRMFGTLLGAMVIGTLVNGMTLLNISPYVQMVVRGLVILGAVWINMAKYRIKR</sequence>